<feature type="region of interest" description="Disordered" evidence="1">
    <location>
        <begin position="159"/>
        <end position="198"/>
    </location>
</feature>
<feature type="compositionally biased region" description="Polar residues" evidence="1">
    <location>
        <begin position="330"/>
        <end position="340"/>
    </location>
</feature>
<feature type="compositionally biased region" description="Polar residues" evidence="1">
    <location>
        <begin position="541"/>
        <end position="558"/>
    </location>
</feature>
<feature type="compositionally biased region" description="Polar residues" evidence="1">
    <location>
        <begin position="772"/>
        <end position="800"/>
    </location>
</feature>
<feature type="region of interest" description="Disordered" evidence="1">
    <location>
        <begin position="727"/>
        <end position="800"/>
    </location>
</feature>
<feature type="region of interest" description="Disordered" evidence="1">
    <location>
        <begin position="19"/>
        <end position="68"/>
    </location>
</feature>
<feature type="region of interest" description="Disordered" evidence="1">
    <location>
        <begin position="583"/>
        <end position="647"/>
    </location>
</feature>
<evidence type="ECO:0000313" key="2">
    <source>
        <dbReference type="EMBL" id="OWF42995.1"/>
    </source>
</evidence>
<feature type="region of interest" description="Disordered" evidence="1">
    <location>
        <begin position="497"/>
        <end position="567"/>
    </location>
</feature>
<feature type="region of interest" description="Disordered" evidence="1">
    <location>
        <begin position="417"/>
        <end position="482"/>
    </location>
</feature>
<feature type="compositionally biased region" description="Polar residues" evidence="1">
    <location>
        <begin position="597"/>
        <end position="615"/>
    </location>
</feature>
<comment type="caution">
    <text evidence="2">The sequence shown here is derived from an EMBL/GenBank/DDBJ whole genome shotgun (WGS) entry which is preliminary data.</text>
</comment>
<evidence type="ECO:0000256" key="1">
    <source>
        <dbReference type="SAM" id="MobiDB-lite"/>
    </source>
</evidence>
<feature type="compositionally biased region" description="Low complexity" evidence="1">
    <location>
        <begin position="452"/>
        <end position="464"/>
    </location>
</feature>
<feature type="compositionally biased region" description="Basic and acidic residues" evidence="1">
    <location>
        <begin position="760"/>
        <end position="771"/>
    </location>
</feature>
<proteinExistence type="predicted"/>
<sequence>MALSAGSHSTDTMFDFFEDRADTTANTVEPVDKDGREDKSSHQPEHNTQTLTAMYMGTSDPTKSSGREVTDISFQSIEEVIELAGDSNGTPEIELVDGNSGSLKVEQLGEKIGSPETHSQKLQPTEYKNVSLEKEDHSHRNGTLSVISLLSNISLSENKQNEETMSTHKSHTGESGSTSASLSEMGGITNERDASDTMGLDILPQDTVADTQENSSKKTPVIENELSFSLLKTETIYQKSHHKTFMRNPPSASNLQEMKEGVDFLNKDETKAPGHSNTESGERRLANEPEVHVEKDEADSFAISPLPSVKSRKDLDFSWLTTENDVMTAKSTINTASRPNSNRDPDLSWLTGDKDTQKSESETILLSESQQNTSFSWLKSDGDVDVAESELKIGERNLSRTKSKEEDFSWLTRDKETEVTGSASVMISSSSNPNEAKKEMSWLRSEKDTLKTKSTTDLSPTSSPGESLILPSTETNEKPDSGWLFEKETDQSLSRLHFQDCSPRSSPTEKLSTSKDTKTKRRCDSNAHSESEREFEDILTTDKTSNENTVEPEQNMFSENRGEPEQKILINTKDLNFDFMEKERIEDDTPAHVPTRGATTVSMSQSPSSVHQADTLNVEDKQTESDTQQQHSSKPLTLTTNKDTGPSKVSEAIHSAVALFHHEKGATHIGVSKPAGKQRKKSVHQNGYKQANIRKKTSKINKITTGTIAGSGIKDNVLKNQNMKRVEISKSKNSQKELPGVKVNVESYDKARSKKTKKHKEVETRGKESKNDNGNSNQAVGYQLPVESSGSSDGQTSTMASSDTIIKIDNMSSCSLAYEDDFEEDTRSVKSAASSKAGFDSDLQKKGEHLFPYSSSPYGGIYSAYARQPKQLIRSDNVKFPKINAFNPVQLTSGQISFSEQIFSAAVKRKRKSKKKEIYLKDSYENKASSESDSKPEISLRKNERVPVSLKAEAVYRKGRLEIAVVDDRQALSEGANMDVRITVLHKHLNGLQAVRNRPRNLPKLNFAANRDVLNHRAAFPPFNTYTDKHASERFRQAFGM</sequence>
<reference evidence="2 3" key="1">
    <citation type="journal article" date="2017" name="Nat. Ecol. Evol.">
        <title>Scallop genome provides insights into evolution of bilaterian karyotype and development.</title>
        <authorList>
            <person name="Wang S."/>
            <person name="Zhang J."/>
            <person name="Jiao W."/>
            <person name="Li J."/>
            <person name="Xun X."/>
            <person name="Sun Y."/>
            <person name="Guo X."/>
            <person name="Huan P."/>
            <person name="Dong B."/>
            <person name="Zhang L."/>
            <person name="Hu X."/>
            <person name="Sun X."/>
            <person name="Wang J."/>
            <person name="Zhao C."/>
            <person name="Wang Y."/>
            <person name="Wang D."/>
            <person name="Huang X."/>
            <person name="Wang R."/>
            <person name="Lv J."/>
            <person name="Li Y."/>
            <person name="Zhang Z."/>
            <person name="Liu B."/>
            <person name="Lu W."/>
            <person name="Hui Y."/>
            <person name="Liang J."/>
            <person name="Zhou Z."/>
            <person name="Hou R."/>
            <person name="Li X."/>
            <person name="Liu Y."/>
            <person name="Li H."/>
            <person name="Ning X."/>
            <person name="Lin Y."/>
            <person name="Zhao L."/>
            <person name="Xing Q."/>
            <person name="Dou J."/>
            <person name="Li Y."/>
            <person name="Mao J."/>
            <person name="Guo H."/>
            <person name="Dou H."/>
            <person name="Li T."/>
            <person name="Mu C."/>
            <person name="Jiang W."/>
            <person name="Fu Q."/>
            <person name="Fu X."/>
            <person name="Miao Y."/>
            <person name="Liu J."/>
            <person name="Yu Q."/>
            <person name="Li R."/>
            <person name="Liao H."/>
            <person name="Li X."/>
            <person name="Kong Y."/>
            <person name="Jiang Z."/>
            <person name="Chourrout D."/>
            <person name="Li R."/>
            <person name="Bao Z."/>
        </authorList>
    </citation>
    <scope>NUCLEOTIDE SEQUENCE [LARGE SCALE GENOMIC DNA]</scope>
    <source>
        <strain evidence="2 3">PY_sf001</strain>
    </source>
</reference>
<feature type="compositionally biased region" description="Polar residues" evidence="1">
    <location>
        <begin position="625"/>
        <end position="644"/>
    </location>
</feature>
<evidence type="ECO:0000313" key="3">
    <source>
        <dbReference type="Proteomes" id="UP000242188"/>
    </source>
</evidence>
<organism evidence="2 3">
    <name type="scientific">Mizuhopecten yessoensis</name>
    <name type="common">Japanese scallop</name>
    <name type="synonym">Patinopecten yessoensis</name>
    <dbReference type="NCBI Taxonomy" id="6573"/>
    <lineage>
        <taxon>Eukaryota</taxon>
        <taxon>Metazoa</taxon>
        <taxon>Spiralia</taxon>
        <taxon>Lophotrochozoa</taxon>
        <taxon>Mollusca</taxon>
        <taxon>Bivalvia</taxon>
        <taxon>Autobranchia</taxon>
        <taxon>Pteriomorphia</taxon>
        <taxon>Pectinida</taxon>
        <taxon>Pectinoidea</taxon>
        <taxon>Pectinidae</taxon>
        <taxon>Mizuhopecten</taxon>
    </lineage>
</organism>
<dbReference type="EMBL" id="NEDP02005182">
    <property type="protein sequence ID" value="OWF42995.1"/>
    <property type="molecule type" value="Genomic_DNA"/>
</dbReference>
<gene>
    <name evidence="2" type="ORF">KP79_PYT01966</name>
</gene>
<feature type="compositionally biased region" description="Basic and acidic residues" evidence="1">
    <location>
        <begin position="435"/>
        <end position="451"/>
    </location>
</feature>
<feature type="compositionally biased region" description="Basic and acidic residues" evidence="1">
    <location>
        <begin position="280"/>
        <end position="295"/>
    </location>
</feature>
<feature type="region of interest" description="Disordered" evidence="1">
    <location>
        <begin position="330"/>
        <end position="356"/>
    </location>
</feature>
<dbReference type="Proteomes" id="UP000242188">
    <property type="component" value="Unassembled WGS sequence"/>
</dbReference>
<feature type="compositionally biased region" description="Polar residues" evidence="1">
    <location>
        <begin position="502"/>
        <end position="511"/>
    </location>
</feature>
<accession>A0A210Q2Q8</accession>
<dbReference type="AlphaFoldDB" id="A0A210Q2Q8"/>
<feature type="compositionally biased region" description="Basic and acidic residues" evidence="1">
    <location>
        <begin position="512"/>
        <end position="532"/>
    </location>
</feature>
<keyword evidence="3" id="KW-1185">Reference proteome</keyword>
<protein>
    <submittedName>
        <fullName evidence="2">Uncharacterized protein</fullName>
    </submittedName>
</protein>
<name>A0A210Q2Q8_MIZYE</name>
<feature type="compositionally biased region" description="Polar residues" evidence="1">
    <location>
        <begin position="419"/>
        <end position="434"/>
    </location>
</feature>
<feature type="compositionally biased region" description="Basic and acidic residues" evidence="1">
    <location>
        <begin position="30"/>
        <end position="45"/>
    </location>
</feature>
<feature type="compositionally biased region" description="Basic and acidic residues" evidence="1">
    <location>
        <begin position="341"/>
        <end position="356"/>
    </location>
</feature>
<feature type="region of interest" description="Disordered" evidence="1">
    <location>
        <begin position="267"/>
        <end position="301"/>
    </location>
</feature>
<feature type="compositionally biased region" description="Polar residues" evidence="1">
    <location>
        <begin position="173"/>
        <end position="182"/>
    </location>
</feature>